<evidence type="ECO:0000313" key="3">
    <source>
        <dbReference type="Proteomes" id="UP001066276"/>
    </source>
</evidence>
<feature type="region of interest" description="Disordered" evidence="1">
    <location>
        <begin position="43"/>
        <end position="83"/>
    </location>
</feature>
<accession>A0AAV7NNU4</accession>
<protein>
    <submittedName>
        <fullName evidence="2">Uncharacterized protein</fullName>
    </submittedName>
</protein>
<comment type="caution">
    <text evidence="2">The sequence shown here is derived from an EMBL/GenBank/DDBJ whole genome shotgun (WGS) entry which is preliminary data.</text>
</comment>
<organism evidence="2 3">
    <name type="scientific">Pleurodeles waltl</name>
    <name type="common">Iberian ribbed newt</name>
    <dbReference type="NCBI Taxonomy" id="8319"/>
    <lineage>
        <taxon>Eukaryota</taxon>
        <taxon>Metazoa</taxon>
        <taxon>Chordata</taxon>
        <taxon>Craniata</taxon>
        <taxon>Vertebrata</taxon>
        <taxon>Euteleostomi</taxon>
        <taxon>Amphibia</taxon>
        <taxon>Batrachia</taxon>
        <taxon>Caudata</taxon>
        <taxon>Salamandroidea</taxon>
        <taxon>Salamandridae</taxon>
        <taxon>Pleurodelinae</taxon>
        <taxon>Pleurodeles</taxon>
    </lineage>
</organism>
<dbReference type="Proteomes" id="UP001066276">
    <property type="component" value="Chromosome 8"/>
</dbReference>
<evidence type="ECO:0000313" key="2">
    <source>
        <dbReference type="EMBL" id="KAJ1117728.1"/>
    </source>
</evidence>
<evidence type="ECO:0000256" key="1">
    <source>
        <dbReference type="SAM" id="MobiDB-lite"/>
    </source>
</evidence>
<reference evidence="2" key="1">
    <citation type="journal article" date="2022" name="bioRxiv">
        <title>Sequencing and chromosome-scale assembly of the giantPleurodeles waltlgenome.</title>
        <authorList>
            <person name="Brown T."/>
            <person name="Elewa A."/>
            <person name="Iarovenko S."/>
            <person name="Subramanian E."/>
            <person name="Araus A.J."/>
            <person name="Petzold A."/>
            <person name="Susuki M."/>
            <person name="Suzuki K.-i.T."/>
            <person name="Hayashi T."/>
            <person name="Toyoda A."/>
            <person name="Oliveira C."/>
            <person name="Osipova E."/>
            <person name="Leigh N.D."/>
            <person name="Simon A."/>
            <person name="Yun M.H."/>
        </authorList>
    </citation>
    <scope>NUCLEOTIDE SEQUENCE</scope>
    <source>
        <strain evidence="2">20211129_DDA</strain>
        <tissue evidence="2">Liver</tissue>
    </source>
</reference>
<dbReference type="EMBL" id="JANPWB010000012">
    <property type="protein sequence ID" value="KAJ1117728.1"/>
    <property type="molecule type" value="Genomic_DNA"/>
</dbReference>
<name>A0AAV7NNU4_PLEWA</name>
<proteinExistence type="predicted"/>
<keyword evidence="3" id="KW-1185">Reference proteome</keyword>
<sequence>MQPHILRGGGRVELMIGEAGGSARQQAPNRRLRALQVSYSVTTHWTPKTTGPHGAGALPEGPEWGAQKDNGSSRVAAPDAPWR</sequence>
<gene>
    <name evidence="2" type="ORF">NDU88_005925</name>
</gene>
<dbReference type="AlphaFoldDB" id="A0AAV7NNU4"/>